<dbReference type="RefSeq" id="WP_012852447.1">
    <property type="nucleotide sequence ID" value="NC_013510.1"/>
</dbReference>
<feature type="region of interest" description="Disordered" evidence="2">
    <location>
        <begin position="1"/>
        <end position="93"/>
    </location>
</feature>
<evidence type="ECO:0000313" key="3">
    <source>
        <dbReference type="EMBL" id="ACY97663.1"/>
    </source>
</evidence>
<dbReference type="EMBL" id="CP001738">
    <property type="protein sequence ID" value="ACY97663.1"/>
    <property type="molecule type" value="Genomic_DNA"/>
</dbReference>
<comment type="similarity">
    <text evidence="1">Belongs to the asp23 family.</text>
</comment>
<sequence>MTDLDNSRASGNGTAEGASPAEGGRPPFFPAPPGRHATPPAGVPLSGTAGAGTVAPTLLPPGRHQRSPQEPQRPEEARREKTAGGEQAAEARPQAAAVVKGRITIEDEVVEKIAALAAGEVDGVAALSERAQAVRVHRGEGEMSLDLTVVVEYGCVIMDVAKAVKANVARVVGLMLGARVSAVNVVIDDVRPPAGAQRGRA</sequence>
<gene>
    <name evidence="3" type="ordered locus">Tcur_2097</name>
</gene>
<evidence type="ECO:0008006" key="5">
    <source>
        <dbReference type="Google" id="ProtNLM"/>
    </source>
</evidence>
<dbReference type="PANTHER" id="PTHR34297">
    <property type="entry name" value="HYPOTHETICAL CYTOSOLIC PROTEIN-RELATED"/>
    <property type="match status" value="1"/>
</dbReference>
<feature type="compositionally biased region" description="Basic and acidic residues" evidence="2">
    <location>
        <begin position="72"/>
        <end position="83"/>
    </location>
</feature>
<evidence type="ECO:0000256" key="1">
    <source>
        <dbReference type="ARBA" id="ARBA00005721"/>
    </source>
</evidence>
<proteinExistence type="inferred from homology"/>
<dbReference type="PANTHER" id="PTHR34297:SF3">
    <property type="entry name" value="ALKALINE SHOCK PROTEIN 23"/>
    <property type="match status" value="1"/>
</dbReference>
<keyword evidence="4" id="KW-1185">Reference proteome</keyword>
<dbReference type="Proteomes" id="UP000001918">
    <property type="component" value="Chromosome"/>
</dbReference>
<dbReference type="HOGENOM" id="CLU_1359861_0_0_11"/>
<evidence type="ECO:0000256" key="2">
    <source>
        <dbReference type="SAM" id="MobiDB-lite"/>
    </source>
</evidence>
<accession>D1AET8</accession>
<dbReference type="Pfam" id="PF03780">
    <property type="entry name" value="Asp23"/>
    <property type="match status" value="1"/>
</dbReference>
<feature type="compositionally biased region" description="Low complexity" evidence="2">
    <location>
        <begin position="84"/>
        <end position="93"/>
    </location>
</feature>
<dbReference type="AlphaFoldDB" id="D1AET8"/>
<protein>
    <recommendedName>
        <fullName evidence="5">Asp23/Gls24 family envelope stress response protein</fullName>
    </recommendedName>
</protein>
<organism evidence="3 4">
    <name type="scientific">Thermomonospora curvata (strain ATCC 19995 / DSM 43183 / JCM 3096 / KCTC 9072 / NBRC 15933 / NCIMB 10081 / Henssen B9)</name>
    <dbReference type="NCBI Taxonomy" id="471852"/>
    <lineage>
        <taxon>Bacteria</taxon>
        <taxon>Bacillati</taxon>
        <taxon>Actinomycetota</taxon>
        <taxon>Actinomycetes</taxon>
        <taxon>Streptosporangiales</taxon>
        <taxon>Thermomonosporaceae</taxon>
        <taxon>Thermomonospora</taxon>
    </lineage>
</organism>
<name>D1AET8_THECD</name>
<evidence type="ECO:0000313" key="4">
    <source>
        <dbReference type="Proteomes" id="UP000001918"/>
    </source>
</evidence>
<reference evidence="3 4" key="1">
    <citation type="journal article" date="2011" name="Stand. Genomic Sci.">
        <title>Complete genome sequence of Thermomonospora curvata type strain (B9).</title>
        <authorList>
            <person name="Chertkov O."/>
            <person name="Sikorski J."/>
            <person name="Nolan M."/>
            <person name="Lapidus A."/>
            <person name="Lucas S."/>
            <person name="Del Rio T.G."/>
            <person name="Tice H."/>
            <person name="Cheng J.F."/>
            <person name="Goodwin L."/>
            <person name="Pitluck S."/>
            <person name="Liolios K."/>
            <person name="Ivanova N."/>
            <person name="Mavromatis K."/>
            <person name="Mikhailova N."/>
            <person name="Ovchinnikova G."/>
            <person name="Pati A."/>
            <person name="Chen A."/>
            <person name="Palaniappan K."/>
            <person name="Djao O.D."/>
            <person name="Land M."/>
            <person name="Hauser L."/>
            <person name="Chang Y.J."/>
            <person name="Jeffries C.D."/>
            <person name="Brettin T."/>
            <person name="Han C."/>
            <person name="Detter J.C."/>
            <person name="Rohde M."/>
            <person name="Goker M."/>
            <person name="Woyke T."/>
            <person name="Bristow J."/>
            <person name="Eisen J.A."/>
            <person name="Markowitz V."/>
            <person name="Hugenholtz P."/>
            <person name="Klenk H.P."/>
            <person name="Kyrpides N.C."/>
        </authorList>
    </citation>
    <scope>NUCLEOTIDE SEQUENCE [LARGE SCALE GENOMIC DNA]</scope>
    <source>
        <strain evidence="4">ATCC 19995 / DSM 43183 / JCM 3096 / KCTC 9072 / NBRC 15933 / NCIMB 10081 / Henssen B9</strain>
    </source>
</reference>
<dbReference type="OrthoDB" id="3482525at2"/>
<dbReference type="KEGG" id="tcu:Tcur_2097"/>
<dbReference type="InterPro" id="IPR005531">
    <property type="entry name" value="Asp23"/>
</dbReference>
<dbReference type="eggNOG" id="COG1302">
    <property type="taxonomic scope" value="Bacteria"/>
</dbReference>